<proteinExistence type="predicted"/>
<feature type="region of interest" description="Disordered" evidence="1">
    <location>
        <begin position="173"/>
        <end position="234"/>
    </location>
</feature>
<feature type="compositionally biased region" description="Polar residues" evidence="1">
    <location>
        <begin position="1"/>
        <end position="11"/>
    </location>
</feature>
<reference evidence="2" key="2">
    <citation type="submission" date="2023-01" db="EMBL/GenBank/DDBJ databases">
        <authorList>
            <person name="Petersen C."/>
        </authorList>
    </citation>
    <scope>NUCLEOTIDE SEQUENCE</scope>
    <source>
        <strain evidence="2">IBT 15450</strain>
    </source>
</reference>
<gene>
    <name evidence="2" type="ORF">N7460_011018</name>
</gene>
<evidence type="ECO:0000313" key="3">
    <source>
        <dbReference type="Proteomes" id="UP001219568"/>
    </source>
</evidence>
<reference evidence="2" key="1">
    <citation type="journal article" date="2023" name="IMA Fungus">
        <title>Comparative genomic study of the Penicillium genus elucidates a diverse pangenome and 15 lateral gene transfer events.</title>
        <authorList>
            <person name="Petersen C."/>
            <person name="Sorensen T."/>
            <person name="Nielsen M.R."/>
            <person name="Sondergaard T.E."/>
            <person name="Sorensen J.L."/>
            <person name="Fitzpatrick D.A."/>
            <person name="Frisvad J.C."/>
            <person name="Nielsen K.L."/>
        </authorList>
    </citation>
    <scope>NUCLEOTIDE SEQUENCE</scope>
    <source>
        <strain evidence="2">IBT 15450</strain>
    </source>
</reference>
<dbReference type="AlphaFoldDB" id="A0AAD6I5U8"/>
<dbReference type="Proteomes" id="UP001219568">
    <property type="component" value="Unassembled WGS sequence"/>
</dbReference>
<sequence>MPDTNTFVTSESESESDGGMQLDPRDDGIDIMRYGDEELDEDSFSFNAPDPMSLSYDQTNTVQHIGPDNSVQTPTEFERDLRSRSHLRDEKHAALSVLLDRELLVTYALAARETIPQTRRRFLAKMLCPSDPVKAEELYAPRIYLPAETPGGEASLVRGRFYDIIDNDDSGWHNPIVKRASKGSRSASASASRSASGSGNNTPRRVSSGVGLAAGGNVGMRSSLGGRSGEEEGL</sequence>
<accession>A0AAD6I5U8</accession>
<name>A0AAD6I5U8_PENCN</name>
<feature type="compositionally biased region" description="Low complexity" evidence="1">
    <location>
        <begin position="183"/>
        <end position="199"/>
    </location>
</feature>
<evidence type="ECO:0000256" key="1">
    <source>
        <dbReference type="SAM" id="MobiDB-lite"/>
    </source>
</evidence>
<keyword evidence="3" id="KW-1185">Reference proteome</keyword>
<evidence type="ECO:0000313" key="2">
    <source>
        <dbReference type="EMBL" id="KAJ6030752.1"/>
    </source>
</evidence>
<protein>
    <submittedName>
        <fullName evidence="2">Uncharacterized protein</fullName>
    </submittedName>
</protein>
<dbReference type="EMBL" id="JAQJZL010000014">
    <property type="protein sequence ID" value="KAJ6030752.1"/>
    <property type="molecule type" value="Genomic_DNA"/>
</dbReference>
<comment type="caution">
    <text evidence="2">The sequence shown here is derived from an EMBL/GenBank/DDBJ whole genome shotgun (WGS) entry which is preliminary data.</text>
</comment>
<feature type="region of interest" description="Disordered" evidence="1">
    <location>
        <begin position="1"/>
        <end position="28"/>
    </location>
</feature>
<organism evidence="2 3">
    <name type="scientific">Penicillium canescens</name>
    <dbReference type="NCBI Taxonomy" id="5083"/>
    <lineage>
        <taxon>Eukaryota</taxon>
        <taxon>Fungi</taxon>
        <taxon>Dikarya</taxon>
        <taxon>Ascomycota</taxon>
        <taxon>Pezizomycotina</taxon>
        <taxon>Eurotiomycetes</taxon>
        <taxon>Eurotiomycetidae</taxon>
        <taxon>Eurotiales</taxon>
        <taxon>Aspergillaceae</taxon>
        <taxon>Penicillium</taxon>
    </lineage>
</organism>